<dbReference type="AlphaFoldDB" id="A0A8J3PQ77"/>
<gene>
    <name evidence="1" type="ORF">Pfl04_42100</name>
</gene>
<reference evidence="1" key="1">
    <citation type="submission" date="2021-01" db="EMBL/GenBank/DDBJ databases">
        <title>Whole genome shotgun sequence of Planosporangium flavigriseum NBRC 105377.</title>
        <authorList>
            <person name="Komaki H."/>
            <person name="Tamura T."/>
        </authorList>
    </citation>
    <scope>NUCLEOTIDE SEQUENCE</scope>
    <source>
        <strain evidence="1">NBRC 105377</strain>
    </source>
</reference>
<evidence type="ECO:0000313" key="1">
    <source>
        <dbReference type="EMBL" id="GIG75806.1"/>
    </source>
</evidence>
<accession>A0A8J3PQ77</accession>
<proteinExistence type="predicted"/>
<evidence type="ECO:0000313" key="2">
    <source>
        <dbReference type="Proteomes" id="UP000653674"/>
    </source>
</evidence>
<protein>
    <submittedName>
        <fullName evidence="1">Uncharacterized protein</fullName>
    </submittedName>
</protein>
<dbReference type="EMBL" id="BONU01000037">
    <property type="protein sequence ID" value="GIG75806.1"/>
    <property type="molecule type" value="Genomic_DNA"/>
</dbReference>
<organism evidence="1 2">
    <name type="scientific">Planosporangium flavigriseum</name>
    <dbReference type="NCBI Taxonomy" id="373681"/>
    <lineage>
        <taxon>Bacteria</taxon>
        <taxon>Bacillati</taxon>
        <taxon>Actinomycetota</taxon>
        <taxon>Actinomycetes</taxon>
        <taxon>Micromonosporales</taxon>
        <taxon>Micromonosporaceae</taxon>
        <taxon>Planosporangium</taxon>
    </lineage>
</organism>
<sequence length="131" mass="13908">MKQAWLAAYGIDPDPDQAYDEAVRAVETVACPLICPNADGKRTLGTAIAVLRNDLVAKTPRWSLALPDASGRPASVDELIAMLTLLWEGQVSRHAGSTKSRRQTAAEAEAAVQIAVTLTQWLSSGVLQAAP</sequence>
<keyword evidence="2" id="KW-1185">Reference proteome</keyword>
<comment type="caution">
    <text evidence="1">The sequence shown here is derived from an EMBL/GenBank/DDBJ whole genome shotgun (WGS) entry which is preliminary data.</text>
</comment>
<name>A0A8J3PQ77_9ACTN</name>
<dbReference type="Proteomes" id="UP000653674">
    <property type="component" value="Unassembled WGS sequence"/>
</dbReference>